<sequence length="62" mass="7305">MKNSKQNYSIIFEKIEEAKEKKEYVEKDQVVVIKEIADEIALMKEYYNSNIGAQDPISYTRT</sequence>
<organism evidence="1 2">
    <name type="scientific">Pseudolactococcus chungangensis</name>
    <dbReference type="NCBI Taxonomy" id="451457"/>
    <lineage>
        <taxon>Bacteria</taxon>
        <taxon>Bacillati</taxon>
        <taxon>Bacillota</taxon>
        <taxon>Bacilli</taxon>
        <taxon>Lactobacillales</taxon>
        <taxon>Streptococcaceae</taxon>
        <taxon>Pseudolactococcus</taxon>
    </lineage>
</organism>
<dbReference type="EMBL" id="JAAYVO010000085">
    <property type="protein sequence ID" value="NLH35665.1"/>
    <property type="molecule type" value="Genomic_DNA"/>
</dbReference>
<dbReference type="Proteomes" id="UP000559962">
    <property type="component" value="Unassembled WGS sequence"/>
</dbReference>
<evidence type="ECO:0000313" key="2">
    <source>
        <dbReference type="Proteomes" id="UP000559962"/>
    </source>
</evidence>
<dbReference type="AlphaFoldDB" id="A0A847J1K8"/>
<reference evidence="1 2" key="1">
    <citation type="journal article" date="2020" name="Biotechnol. Biofuels">
        <title>New insights from the biogas microbiome by comprehensive genome-resolved metagenomics of nearly 1600 species originating from multiple anaerobic digesters.</title>
        <authorList>
            <person name="Campanaro S."/>
            <person name="Treu L."/>
            <person name="Rodriguez-R L.M."/>
            <person name="Kovalovszki A."/>
            <person name="Ziels R.M."/>
            <person name="Maus I."/>
            <person name="Zhu X."/>
            <person name="Kougias P.G."/>
            <person name="Basile A."/>
            <person name="Luo G."/>
            <person name="Schluter A."/>
            <person name="Konstantinidis K.T."/>
            <person name="Angelidaki I."/>
        </authorList>
    </citation>
    <scope>NUCLEOTIDE SEQUENCE [LARGE SCALE GENOMIC DNA]</scope>
    <source>
        <strain evidence="1">AS27yjCOA_61</strain>
    </source>
</reference>
<accession>A0A847J1K8</accession>
<gene>
    <name evidence="1" type="ORF">GX453_06545</name>
</gene>
<protein>
    <submittedName>
        <fullName evidence="1">Uncharacterized protein</fullName>
    </submittedName>
</protein>
<name>A0A847J1K8_9LACT</name>
<proteinExistence type="predicted"/>
<comment type="caution">
    <text evidence="1">The sequence shown here is derived from an EMBL/GenBank/DDBJ whole genome shotgun (WGS) entry which is preliminary data.</text>
</comment>
<evidence type="ECO:0000313" key="1">
    <source>
        <dbReference type="EMBL" id="NLH35665.1"/>
    </source>
</evidence>